<comment type="caution">
    <text evidence="13">The sequence shown here is derived from an EMBL/GenBank/DDBJ whole genome shotgun (WGS) entry which is preliminary data.</text>
</comment>
<evidence type="ECO:0000259" key="11">
    <source>
        <dbReference type="Pfam" id="PF25994"/>
    </source>
</evidence>
<accession>E1JVG0</accession>
<evidence type="ECO:0000256" key="9">
    <source>
        <dbReference type="SAM" id="Coils"/>
    </source>
</evidence>
<dbReference type="STRING" id="596151.DesfrDRAFT_1609"/>
<feature type="domain" description="AprE-like beta-barrel" evidence="12">
    <location>
        <begin position="342"/>
        <end position="434"/>
    </location>
</feature>
<name>E1JVG0_SOLFR</name>
<dbReference type="GO" id="GO:0005886">
    <property type="term" value="C:plasma membrane"/>
    <property type="evidence" value="ECO:0007669"/>
    <property type="project" value="UniProtKB-SubCell"/>
</dbReference>
<sequence length="457" mass="49711">MILPWKRKQAAPPAIPGTPMPPAARFAAFQPDALEIMVAPTPVRYRLTLYLLLAFILCALLFACLAKVNRIVAAPGKLVSSRRNVTVAALETAVIRQIYVSAGQSVAKGDPLVALDPTLAQAGLVEREKDWQSLAAKVWRLTCETGGSCKPPAGLTEADLALERGLLLARRQEHAAKAESLARQVRELSAKLATNAAEAAKNKKQIALARDLEKMYADIYKQGASSKVEYMKAQSSRIDAEGQLTKLTSEAAELRESLARAEAQARDFESNWQAEAAKDLAEASRSLAAADQEKRKAEHLRDQVILRAPEDGLVLDVAAKAAGAVAGQGETLLTIVPRGDDLVAEAEVAAQDIGRVRIGDQVRLKFEAFPFQRHGTATGVVRTISPDAFEKQTQEGQRLVYRVRAAITQAALTNVPPDFHLFPGMAVTAEIKVGRRRVITYLLYPLIRSFDESLREP</sequence>
<keyword evidence="3" id="KW-0813">Transport</keyword>
<gene>
    <name evidence="13" type="ORF">DesfrDRAFT_1609</name>
</gene>
<dbReference type="GO" id="GO:0015031">
    <property type="term" value="P:protein transport"/>
    <property type="evidence" value="ECO:0007669"/>
    <property type="project" value="InterPro"/>
</dbReference>
<evidence type="ECO:0000256" key="6">
    <source>
        <dbReference type="ARBA" id="ARBA00022692"/>
    </source>
</evidence>
<dbReference type="RefSeq" id="WP_005992787.1">
    <property type="nucleotide sequence ID" value="NZ_AECZ01000008.1"/>
</dbReference>
<dbReference type="Gene3D" id="2.40.30.170">
    <property type="match status" value="1"/>
</dbReference>
<evidence type="ECO:0000256" key="1">
    <source>
        <dbReference type="ARBA" id="ARBA00004377"/>
    </source>
</evidence>
<dbReference type="eggNOG" id="COG0845">
    <property type="taxonomic scope" value="Bacteria"/>
</dbReference>
<dbReference type="AlphaFoldDB" id="E1JVG0"/>
<evidence type="ECO:0000256" key="5">
    <source>
        <dbReference type="ARBA" id="ARBA00022519"/>
    </source>
</evidence>
<evidence type="ECO:0000256" key="7">
    <source>
        <dbReference type="ARBA" id="ARBA00022989"/>
    </source>
</evidence>
<feature type="transmembrane region" description="Helical" evidence="10">
    <location>
        <begin position="47"/>
        <end position="68"/>
    </location>
</feature>
<keyword evidence="14" id="KW-1185">Reference proteome</keyword>
<evidence type="ECO:0000313" key="14">
    <source>
        <dbReference type="Proteomes" id="UP000006250"/>
    </source>
</evidence>
<keyword evidence="7 10" id="KW-1133">Transmembrane helix</keyword>
<keyword evidence="8 10" id="KW-0472">Membrane</keyword>
<dbReference type="InterPro" id="IPR058781">
    <property type="entry name" value="HH_AprE-like"/>
</dbReference>
<keyword evidence="5" id="KW-0997">Cell inner membrane</keyword>
<dbReference type="Pfam" id="PF26002">
    <property type="entry name" value="Beta-barrel_AprE"/>
    <property type="match status" value="1"/>
</dbReference>
<feature type="domain" description="AprE-like long alpha-helical hairpin" evidence="11">
    <location>
        <begin position="121"/>
        <end position="298"/>
    </location>
</feature>
<reference evidence="13 14" key="1">
    <citation type="submission" date="2010-08" db="EMBL/GenBank/DDBJ databases">
        <title>The draft genome of Desulfovibrio fructosovorans JJ.</title>
        <authorList>
            <consortium name="US DOE Joint Genome Institute (JGI-PGF)"/>
            <person name="Lucas S."/>
            <person name="Copeland A."/>
            <person name="Lapidus A."/>
            <person name="Cheng J.-F."/>
            <person name="Bruce D."/>
            <person name="Goodwin L."/>
            <person name="Pitluck S."/>
            <person name="Land M.L."/>
            <person name="Hauser L."/>
            <person name="Chang Y.-J."/>
            <person name="Jeffries C."/>
            <person name="Wall J.D."/>
            <person name="Stahl D.A."/>
            <person name="Arkin A.P."/>
            <person name="Dehal P."/>
            <person name="Stolyar S.M."/>
            <person name="Hazen T.C."/>
            <person name="Woyke T.J."/>
        </authorList>
    </citation>
    <scope>NUCLEOTIDE SEQUENCE [LARGE SCALE GENOMIC DNA]</scope>
    <source>
        <strain evidence="13 14">JJ</strain>
    </source>
</reference>
<dbReference type="Gene3D" id="1.20.1600.10">
    <property type="entry name" value="Outer membrane efflux proteins (OEP)"/>
    <property type="match status" value="1"/>
</dbReference>
<evidence type="ECO:0000259" key="12">
    <source>
        <dbReference type="Pfam" id="PF26002"/>
    </source>
</evidence>
<protein>
    <submittedName>
        <fullName evidence="13">Type I secretion membrane fusion protein, HlyD family</fullName>
    </submittedName>
</protein>
<keyword evidence="9" id="KW-0175">Coiled coil</keyword>
<dbReference type="Pfam" id="PF25994">
    <property type="entry name" value="HH_AprE"/>
    <property type="match status" value="1"/>
</dbReference>
<evidence type="ECO:0000256" key="2">
    <source>
        <dbReference type="ARBA" id="ARBA00009477"/>
    </source>
</evidence>
<dbReference type="EMBL" id="AECZ01000008">
    <property type="protein sequence ID" value="EFL51754.1"/>
    <property type="molecule type" value="Genomic_DNA"/>
</dbReference>
<dbReference type="InterPro" id="IPR050739">
    <property type="entry name" value="MFP"/>
</dbReference>
<evidence type="ECO:0000313" key="13">
    <source>
        <dbReference type="EMBL" id="EFL51754.1"/>
    </source>
</evidence>
<dbReference type="PANTHER" id="PTHR30386:SF26">
    <property type="entry name" value="TRANSPORT PROTEIN COMB"/>
    <property type="match status" value="1"/>
</dbReference>
<evidence type="ECO:0000256" key="8">
    <source>
        <dbReference type="ARBA" id="ARBA00023136"/>
    </source>
</evidence>
<dbReference type="Proteomes" id="UP000006250">
    <property type="component" value="Unassembled WGS sequence"/>
</dbReference>
<proteinExistence type="inferred from homology"/>
<evidence type="ECO:0000256" key="10">
    <source>
        <dbReference type="SAM" id="Phobius"/>
    </source>
</evidence>
<comment type="similarity">
    <text evidence="2">Belongs to the membrane fusion protein (MFP) (TC 8.A.1) family.</text>
</comment>
<keyword evidence="6 10" id="KW-0812">Transmembrane</keyword>
<comment type="subcellular location">
    <subcellularLocation>
        <location evidence="1">Cell inner membrane</location>
        <topology evidence="1">Single-pass membrane protein</topology>
    </subcellularLocation>
</comment>
<organism evidence="13 14">
    <name type="scientific">Solidesulfovibrio fructosivorans JJ]</name>
    <dbReference type="NCBI Taxonomy" id="596151"/>
    <lineage>
        <taxon>Bacteria</taxon>
        <taxon>Pseudomonadati</taxon>
        <taxon>Thermodesulfobacteriota</taxon>
        <taxon>Desulfovibrionia</taxon>
        <taxon>Desulfovibrionales</taxon>
        <taxon>Desulfovibrionaceae</taxon>
        <taxon>Solidesulfovibrio</taxon>
    </lineage>
</organism>
<dbReference type="NCBIfam" id="TIGR01843">
    <property type="entry name" value="type_I_hlyD"/>
    <property type="match status" value="1"/>
</dbReference>
<evidence type="ECO:0000256" key="4">
    <source>
        <dbReference type="ARBA" id="ARBA00022475"/>
    </source>
</evidence>
<dbReference type="InterPro" id="IPR010129">
    <property type="entry name" value="T1SS_HlyD"/>
</dbReference>
<dbReference type="PANTHER" id="PTHR30386">
    <property type="entry name" value="MEMBRANE FUSION SUBUNIT OF EMRAB-TOLC MULTIDRUG EFFLUX PUMP"/>
    <property type="match status" value="1"/>
</dbReference>
<dbReference type="PRINTS" id="PR01490">
    <property type="entry name" value="RTXTOXIND"/>
</dbReference>
<feature type="coiled-coil region" evidence="9">
    <location>
        <begin position="237"/>
        <end position="300"/>
    </location>
</feature>
<dbReference type="InterPro" id="IPR058982">
    <property type="entry name" value="Beta-barrel_AprE"/>
</dbReference>
<evidence type="ECO:0000256" key="3">
    <source>
        <dbReference type="ARBA" id="ARBA00022448"/>
    </source>
</evidence>
<keyword evidence="4" id="KW-1003">Cell membrane</keyword>